<keyword evidence="10" id="KW-1185">Reference proteome</keyword>
<dbReference type="PIRSF" id="PIRSF005198">
    <property type="entry name" value="Antiviral_helicase_SKI2"/>
    <property type="match status" value="1"/>
</dbReference>
<dbReference type="InterPro" id="IPR001650">
    <property type="entry name" value="Helicase_C-like"/>
</dbReference>
<accession>A0ABP0F3S0</accession>
<evidence type="ECO:0000256" key="6">
    <source>
        <dbReference type="SAM" id="MobiDB-lite"/>
    </source>
</evidence>
<keyword evidence="4" id="KW-0067">ATP-binding</keyword>
<name>A0ABP0F3S0_CLALP</name>
<dbReference type="InterPro" id="IPR027417">
    <property type="entry name" value="P-loop_NTPase"/>
</dbReference>
<dbReference type="InterPro" id="IPR025696">
    <property type="entry name" value="Beta-barrel_MTR4"/>
</dbReference>
<evidence type="ECO:0000256" key="4">
    <source>
        <dbReference type="ARBA" id="ARBA00022840"/>
    </source>
</evidence>
<dbReference type="Gene3D" id="1.10.3380.30">
    <property type="match status" value="2"/>
</dbReference>
<evidence type="ECO:0000313" key="10">
    <source>
        <dbReference type="Proteomes" id="UP001642483"/>
    </source>
</evidence>
<dbReference type="PROSITE" id="PS51194">
    <property type="entry name" value="HELICASE_CTER"/>
    <property type="match status" value="1"/>
</dbReference>
<feature type="domain" description="Helicase ATP-binding" evidence="7">
    <location>
        <begin position="296"/>
        <end position="452"/>
    </location>
</feature>
<keyword evidence="3" id="KW-0347">Helicase</keyword>
<dbReference type="InterPro" id="IPR011545">
    <property type="entry name" value="DEAD/DEAH_box_helicase_dom"/>
</dbReference>
<dbReference type="Pfam" id="PF08148">
    <property type="entry name" value="DSHCT"/>
    <property type="match status" value="1"/>
</dbReference>
<keyword evidence="1" id="KW-0547">Nucleotide-binding</keyword>
<dbReference type="SMART" id="SM01142">
    <property type="entry name" value="DSHCT"/>
    <property type="match status" value="1"/>
</dbReference>
<organism evidence="9 10">
    <name type="scientific">Clavelina lepadiformis</name>
    <name type="common">Light-bulb sea squirt</name>
    <name type="synonym">Ascidia lepadiformis</name>
    <dbReference type="NCBI Taxonomy" id="159417"/>
    <lineage>
        <taxon>Eukaryota</taxon>
        <taxon>Metazoa</taxon>
        <taxon>Chordata</taxon>
        <taxon>Tunicata</taxon>
        <taxon>Ascidiacea</taxon>
        <taxon>Aplousobranchia</taxon>
        <taxon>Clavelinidae</taxon>
        <taxon>Clavelina</taxon>
    </lineage>
</organism>
<feature type="region of interest" description="Disordered" evidence="6">
    <location>
        <begin position="223"/>
        <end position="260"/>
    </location>
</feature>
<dbReference type="PANTHER" id="PTHR12131">
    <property type="entry name" value="ATP-DEPENDENT RNA AND DNA HELICASE"/>
    <property type="match status" value="1"/>
</dbReference>
<dbReference type="Pfam" id="PF00271">
    <property type="entry name" value="Helicase_C"/>
    <property type="match status" value="1"/>
</dbReference>
<reference evidence="9 10" key="1">
    <citation type="submission" date="2024-02" db="EMBL/GenBank/DDBJ databases">
        <authorList>
            <person name="Daric V."/>
            <person name="Darras S."/>
        </authorList>
    </citation>
    <scope>NUCLEOTIDE SEQUENCE [LARGE SCALE GENOMIC DNA]</scope>
</reference>
<evidence type="ECO:0000256" key="5">
    <source>
        <dbReference type="ARBA" id="ARBA00047984"/>
    </source>
</evidence>
<dbReference type="PANTHER" id="PTHR12131:SF1">
    <property type="entry name" value="ATP-DEPENDENT RNA HELICASE SUPV3L1, MITOCHONDRIAL-RELATED"/>
    <property type="match status" value="1"/>
</dbReference>
<evidence type="ECO:0000256" key="1">
    <source>
        <dbReference type="ARBA" id="ARBA00022741"/>
    </source>
</evidence>
<proteinExistence type="predicted"/>
<dbReference type="CDD" id="cd18795">
    <property type="entry name" value="SF2_C_Ski2"/>
    <property type="match status" value="1"/>
</dbReference>
<gene>
    <name evidence="9" type="ORF">CVLEPA_LOCUS2865</name>
</gene>
<dbReference type="InterPro" id="IPR048392">
    <property type="entry name" value="MTR4-like_stalk"/>
</dbReference>
<feature type="domain" description="Helicase C-terminal" evidence="8">
    <location>
        <begin position="561"/>
        <end position="734"/>
    </location>
</feature>
<dbReference type="InterPro" id="IPR016438">
    <property type="entry name" value="SKI2-like"/>
</dbReference>
<feature type="compositionally biased region" description="Basic and acidic residues" evidence="6">
    <location>
        <begin position="237"/>
        <end position="252"/>
    </location>
</feature>
<dbReference type="EMBL" id="CAWYQH010000002">
    <property type="protein sequence ID" value="CAK8673080.1"/>
    <property type="molecule type" value="Genomic_DNA"/>
</dbReference>
<dbReference type="Gene3D" id="3.40.50.300">
    <property type="entry name" value="P-loop containing nucleotide triphosphate hydrolases"/>
    <property type="match status" value="2"/>
</dbReference>
<dbReference type="InterPro" id="IPR014001">
    <property type="entry name" value="Helicase_ATP-bd"/>
</dbReference>
<dbReference type="Proteomes" id="UP001642483">
    <property type="component" value="Unassembled WGS sequence"/>
</dbReference>
<evidence type="ECO:0000259" key="8">
    <source>
        <dbReference type="PROSITE" id="PS51194"/>
    </source>
</evidence>
<evidence type="ECO:0000259" key="7">
    <source>
        <dbReference type="PROSITE" id="PS51192"/>
    </source>
</evidence>
<dbReference type="SUPFAM" id="SSF52540">
    <property type="entry name" value="P-loop containing nucleoside triphosphate hydrolases"/>
    <property type="match status" value="1"/>
</dbReference>
<dbReference type="Pfam" id="PF00270">
    <property type="entry name" value="DEAD"/>
    <property type="match status" value="1"/>
</dbReference>
<keyword evidence="2" id="KW-0378">Hydrolase</keyword>
<dbReference type="Pfam" id="PF21408">
    <property type="entry name" value="MTR4-like_stalk"/>
    <property type="match status" value="1"/>
</dbReference>
<evidence type="ECO:0000256" key="2">
    <source>
        <dbReference type="ARBA" id="ARBA00022801"/>
    </source>
</evidence>
<dbReference type="InterPro" id="IPR050699">
    <property type="entry name" value="RNA-DNA_Helicase"/>
</dbReference>
<comment type="caution">
    <text evidence="9">The sequence shown here is derived from an EMBL/GenBank/DDBJ whole genome shotgun (WGS) entry which is preliminary data.</text>
</comment>
<dbReference type="Pfam" id="PF13234">
    <property type="entry name" value="MTR4_beta-barrel"/>
    <property type="match status" value="1"/>
</dbReference>
<sequence length="1217" mass="137911">MNDNLEFPFTLLEVSNGRRCYLAAVEFKEEKKQLYNLPPSLLPLDTPPVLNSLVPDQIEAKIYEKLNNEENLVSSSSVKRVWTRLTDISSLNSIDLCPLRTSIQVERNETNGRLLGFYEAEAKEEGVAEKKLLYDDGFLMGSGSMETIVKPDEINSDLFETNFLTCPPGFDDGMHFEAKKSGKSSSAFNLGSVLFNKEFTEQFGSQPQTDEVLVEENEVEALPTLEEELPAVNKAAAKPDEKETAKNQKKPSDSPVEESWAEEIDMKTSVSNFHKAVPSMAHKYPFELDVFQKHAVLKLEDHQSVFVAAHTSAGKTVVAEYAIALTAKHMTRVIYTSPIKALSNQKFRDFKQTFSDVGLITGDVQINPEAFCLIMTTEILRSMLYNGSDVIRDLEWVIFDEVHYINDAERGVVWEEVLIMLPEHCNIILLSATVPNAFEFANWIGRTKQKKIYVISTPKRPVPLEHFLYTGNSNKTSDQMFMIVDGNRKFLTSGHKQAVDAKNQRTSKYNKSFGAKFRSGGGPSADKGVWLSLITRLRKLDQLPVVAFTFSRRRCDENAASLESLDLTLSSEKREIKVFFRKCVQRLSGSDRALPQVLQMSSLLERGVGVHHSGVLPILKEVIEMLFTRGMVKLLFATETFAMGVNMPARTVVFDSLRKHDGTQMRNLLPGEYIQMAGRAGRRGLDSTGNVILLCKGDIPDISELHTMMLGRVTKLHSQFRLTYGMILNLLRVEQLRVEEVMRKSFSEFHSRKDSKTQEEELRRLNEELARRSDVEALLRFTDYEQYFLCCQELMELRHRILEQTLTNAATLKVMNPGRVVVLAGKYQHHVAITLKTNTAKSTVAFSVLALLDKSSSDSVDAGAIWHPASILRRKLYRPESVTQELVEVTLNEISHITNKTLRVQADTIIADCKRRQVPRFRSDSPDQATSIACQQLLRLVDSNPEGLSSVDVISEMGVNQVQMFEDVTRMKSLESSIDSCFQCVERPSFKSQILEVESYLKLKEEYNKIKFLLSDESLFLLPEYQQRVMVLQKLRYVDDNSAVQMKGRVACEISTHELILTELVFENVLSHLEPTEIVALLSCCVFQQKIDMEAVSLTARLKEGMNRIIEVATMIGQTQYDVEIRQSVDDFVSVLKFGLVEVVYEWAKGTSFKDITNLTDVQEGMIVRTIQRLNELCRDVRNAARVIGDPVLYSKMEKCSELIKRDIVFAASLYIH</sequence>
<dbReference type="PROSITE" id="PS51192">
    <property type="entry name" value="HELICASE_ATP_BIND_1"/>
    <property type="match status" value="1"/>
</dbReference>
<evidence type="ECO:0008006" key="11">
    <source>
        <dbReference type="Google" id="ProtNLM"/>
    </source>
</evidence>
<dbReference type="SMART" id="SM00490">
    <property type="entry name" value="HELICc"/>
    <property type="match status" value="1"/>
</dbReference>
<comment type="catalytic activity">
    <reaction evidence="5">
        <text>ATP + H2O = ADP + phosphate + H(+)</text>
        <dbReference type="Rhea" id="RHEA:13065"/>
        <dbReference type="ChEBI" id="CHEBI:15377"/>
        <dbReference type="ChEBI" id="CHEBI:15378"/>
        <dbReference type="ChEBI" id="CHEBI:30616"/>
        <dbReference type="ChEBI" id="CHEBI:43474"/>
        <dbReference type="ChEBI" id="CHEBI:456216"/>
        <dbReference type="EC" id="3.6.4.13"/>
    </reaction>
</comment>
<evidence type="ECO:0000256" key="3">
    <source>
        <dbReference type="ARBA" id="ARBA00022806"/>
    </source>
</evidence>
<dbReference type="InterPro" id="IPR012961">
    <property type="entry name" value="Ski2/MTR4_C"/>
</dbReference>
<evidence type="ECO:0000313" key="9">
    <source>
        <dbReference type="EMBL" id="CAK8673080.1"/>
    </source>
</evidence>
<protein>
    <recommendedName>
        <fullName evidence="11">Helicase SKI2W</fullName>
    </recommendedName>
</protein>
<dbReference type="SMART" id="SM00487">
    <property type="entry name" value="DEXDc"/>
    <property type="match status" value="1"/>
</dbReference>